<reference evidence="2 3" key="1">
    <citation type="journal article" date="2020" name="Nature">
        <title>Six reference-quality genomes reveal evolution of bat adaptations.</title>
        <authorList>
            <person name="Jebb D."/>
            <person name="Huang Z."/>
            <person name="Pippel M."/>
            <person name="Hughes G.M."/>
            <person name="Lavrichenko K."/>
            <person name="Devanna P."/>
            <person name="Winkler S."/>
            <person name="Jermiin L.S."/>
            <person name="Skirmuntt E.C."/>
            <person name="Katzourakis A."/>
            <person name="Burkitt-Gray L."/>
            <person name="Ray D.A."/>
            <person name="Sullivan K.A.M."/>
            <person name="Roscito J.G."/>
            <person name="Kirilenko B.M."/>
            <person name="Davalos L.M."/>
            <person name="Corthals A.P."/>
            <person name="Power M.L."/>
            <person name="Jones G."/>
            <person name="Ransome R.D."/>
            <person name="Dechmann D.K.N."/>
            <person name="Locatelli A.G."/>
            <person name="Puechmaille S.J."/>
            <person name="Fedrigo O."/>
            <person name="Jarvis E.D."/>
            <person name="Hiller M."/>
            <person name="Vernes S.C."/>
            <person name="Myers E.W."/>
            <person name="Teeling E.C."/>
        </authorList>
    </citation>
    <scope>NUCLEOTIDE SEQUENCE [LARGE SCALE GENOMIC DNA]</scope>
    <source>
        <strain evidence="2">Bat1K_MPI-CBG_1</strain>
    </source>
</reference>
<evidence type="ECO:0000313" key="3">
    <source>
        <dbReference type="Proteomes" id="UP000664940"/>
    </source>
</evidence>
<gene>
    <name evidence="2" type="ORF">HJG60_010092</name>
</gene>
<dbReference type="EMBL" id="JABVXQ010000003">
    <property type="protein sequence ID" value="KAF6119635.1"/>
    <property type="molecule type" value="Genomic_DNA"/>
</dbReference>
<evidence type="ECO:0000313" key="2">
    <source>
        <dbReference type="EMBL" id="KAF6119635.1"/>
    </source>
</evidence>
<feature type="region of interest" description="Disordered" evidence="1">
    <location>
        <begin position="1"/>
        <end position="44"/>
    </location>
</feature>
<evidence type="ECO:0000256" key="1">
    <source>
        <dbReference type="SAM" id="MobiDB-lite"/>
    </source>
</evidence>
<dbReference type="Proteomes" id="UP000664940">
    <property type="component" value="Unassembled WGS sequence"/>
</dbReference>
<name>A0A834EG38_9CHIR</name>
<accession>A0A834EG38</accession>
<comment type="caution">
    <text evidence="2">The sequence shown here is derived from an EMBL/GenBank/DDBJ whole genome shotgun (WGS) entry which is preliminary data.</text>
</comment>
<protein>
    <submittedName>
        <fullName evidence="2">Uncharacterized protein</fullName>
    </submittedName>
</protein>
<dbReference type="AlphaFoldDB" id="A0A834EG38"/>
<organism evidence="2 3">
    <name type="scientific">Phyllostomus discolor</name>
    <name type="common">pale spear-nosed bat</name>
    <dbReference type="NCBI Taxonomy" id="89673"/>
    <lineage>
        <taxon>Eukaryota</taxon>
        <taxon>Metazoa</taxon>
        <taxon>Chordata</taxon>
        <taxon>Craniata</taxon>
        <taxon>Vertebrata</taxon>
        <taxon>Euteleostomi</taxon>
        <taxon>Mammalia</taxon>
        <taxon>Eutheria</taxon>
        <taxon>Laurasiatheria</taxon>
        <taxon>Chiroptera</taxon>
        <taxon>Yangochiroptera</taxon>
        <taxon>Phyllostomidae</taxon>
        <taxon>Phyllostominae</taxon>
        <taxon>Phyllostomus</taxon>
    </lineage>
</organism>
<proteinExistence type="predicted"/>
<feature type="compositionally biased region" description="Basic residues" evidence="1">
    <location>
        <begin position="21"/>
        <end position="41"/>
    </location>
</feature>
<sequence length="131" mass="14321">MPTEVAVSHPGAQPTLNTPKKEKRKHKINQQNKTKRTKKFRSFSSSLAGTHNSFCVTDVTVGKARAQKKASQPASSLQMAPALLLHVSPAGRAPLPLTTRLPQYTGGCSFTTWKMGRRKERVSQAPRGKGK</sequence>